<protein>
    <submittedName>
        <fullName evidence="1">Uncharacterized protein</fullName>
    </submittedName>
</protein>
<keyword evidence="2" id="KW-1185">Reference proteome</keyword>
<reference evidence="1 2" key="1">
    <citation type="submission" date="2016-10" db="EMBL/GenBank/DDBJ databases">
        <authorList>
            <person name="de Groot N.N."/>
        </authorList>
    </citation>
    <scope>NUCLEOTIDE SEQUENCE [LARGE SCALE GENOMIC DNA]</scope>
    <source>
        <strain evidence="1 2">CGMCC 1.9113</strain>
    </source>
</reference>
<evidence type="ECO:0000313" key="1">
    <source>
        <dbReference type="EMBL" id="SFP46161.1"/>
    </source>
</evidence>
<dbReference type="Proteomes" id="UP000199586">
    <property type="component" value="Unassembled WGS sequence"/>
</dbReference>
<sequence>MRALCRTLTRIDDDAAAAGEPDLAVLVVRASDALPGQGWWTSHAAATGYAGGWTGPVAIEEVARLQELAFRYLSSPPLRSP</sequence>
<evidence type="ECO:0000313" key="2">
    <source>
        <dbReference type="Proteomes" id="UP000199586"/>
    </source>
</evidence>
<proteinExistence type="predicted"/>
<dbReference type="EMBL" id="FOXP01000002">
    <property type="protein sequence ID" value="SFP46161.1"/>
    <property type="molecule type" value="Genomic_DNA"/>
</dbReference>
<name>A0A1I5QJD2_9SPHN</name>
<dbReference type="AlphaFoldDB" id="A0A1I5QJD2"/>
<dbReference type="RefSeq" id="WP_342741791.1">
    <property type="nucleotide sequence ID" value="NZ_FOXP01000002.1"/>
</dbReference>
<organism evidence="1 2">
    <name type="scientific">Sphingomonas rubra</name>
    <dbReference type="NCBI Taxonomy" id="634430"/>
    <lineage>
        <taxon>Bacteria</taxon>
        <taxon>Pseudomonadati</taxon>
        <taxon>Pseudomonadota</taxon>
        <taxon>Alphaproteobacteria</taxon>
        <taxon>Sphingomonadales</taxon>
        <taxon>Sphingomonadaceae</taxon>
        <taxon>Sphingomonas</taxon>
    </lineage>
</organism>
<dbReference type="STRING" id="634430.SAMN04488241_10280"/>
<gene>
    <name evidence="1" type="ORF">SAMN04488241_10280</name>
</gene>
<accession>A0A1I5QJD2</accession>